<accession>A0A2S9ISJ1</accession>
<dbReference type="NCBIfam" id="NF033543">
    <property type="entry name" value="transpos_IS256"/>
    <property type="match status" value="1"/>
</dbReference>
<dbReference type="Proteomes" id="UP000239711">
    <property type="component" value="Unassembled WGS sequence"/>
</dbReference>
<dbReference type="AlphaFoldDB" id="A0A2S9ISJ1"/>
<keyword evidence="4 6" id="KW-0238">DNA-binding</keyword>
<evidence type="ECO:0000256" key="5">
    <source>
        <dbReference type="ARBA" id="ARBA00023172"/>
    </source>
</evidence>
<evidence type="ECO:0000313" key="8">
    <source>
        <dbReference type="Proteomes" id="UP000239711"/>
    </source>
</evidence>
<evidence type="ECO:0000256" key="6">
    <source>
        <dbReference type="RuleBase" id="RU365089"/>
    </source>
</evidence>
<evidence type="ECO:0000313" key="7">
    <source>
        <dbReference type="EMBL" id="PRD43495.1"/>
    </source>
</evidence>
<sequence>DNGSVQTRAVYNILGVNRDGRKDLIGIYLSENEGAKFWLSVLTDLKQRGVEDILVACVDGLKGFPDAIEAVYPKTQVQLCIVHQIRSSLRYVPEKDKKAVVADLKPIYQANSQDQGYEKLLEFDEKWGKKYPLSVKGWLDNWGNLSTYFEYSPDIRRAIYTTNAIEAMHRQVRKITKTKGAFTSDQALLKLVYLTIKDISKKWTMPIRNWGLTMQQLHIKFGDRIKAFGNSF</sequence>
<dbReference type="OrthoDB" id="9779930at2"/>
<reference evidence="7 8" key="1">
    <citation type="submission" date="2018-02" db="EMBL/GenBank/DDBJ databases">
        <title>The draft genome of Sphingobacterium sp. 5JN-11.</title>
        <authorList>
            <person name="Liu L."/>
            <person name="Li L."/>
            <person name="Liang L."/>
            <person name="Zhang X."/>
            <person name="Wang T."/>
        </authorList>
    </citation>
    <scope>NUCLEOTIDE SEQUENCE [LARGE SCALE GENOMIC DNA]</scope>
    <source>
        <strain evidence="7 8">5JN-11</strain>
    </source>
</reference>
<comment type="function">
    <text evidence="1 6">Required for the transposition of the insertion element.</text>
</comment>
<evidence type="ECO:0000256" key="3">
    <source>
        <dbReference type="ARBA" id="ARBA00022578"/>
    </source>
</evidence>
<dbReference type="PROSITE" id="PS01007">
    <property type="entry name" value="TRANSPOSASE_MUTATOR"/>
    <property type="match status" value="1"/>
</dbReference>
<evidence type="ECO:0000256" key="1">
    <source>
        <dbReference type="ARBA" id="ARBA00002190"/>
    </source>
</evidence>
<feature type="non-terminal residue" evidence="7">
    <location>
        <position position="1"/>
    </location>
</feature>
<comment type="similarity">
    <text evidence="2 6">Belongs to the transposase mutator family.</text>
</comment>
<keyword evidence="8" id="KW-1185">Reference proteome</keyword>
<name>A0A2S9ISJ1_9SPHI</name>
<keyword evidence="5 6" id="KW-0233">DNA recombination</keyword>
<dbReference type="InterPro" id="IPR001207">
    <property type="entry name" value="Transposase_mutator"/>
</dbReference>
<dbReference type="PANTHER" id="PTHR33217:SF8">
    <property type="entry name" value="MUTATOR FAMILY TRANSPOSASE"/>
    <property type="match status" value="1"/>
</dbReference>
<dbReference type="GO" id="GO:0004803">
    <property type="term" value="F:transposase activity"/>
    <property type="evidence" value="ECO:0007669"/>
    <property type="project" value="UniProtKB-UniRule"/>
</dbReference>
<proteinExistence type="inferred from homology"/>
<evidence type="ECO:0000256" key="4">
    <source>
        <dbReference type="ARBA" id="ARBA00023125"/>
    </source>
</evidence>
<dbReference type="GO" id="GO:0006313">
    <property type="term" value="P:DNA transposition"/>
    <property type="evidence" value="ECO:0007669"/>
    <property type="project" value="UniProtKB-UniRule"/>
</dbReference>
<dbReference type="RefSeq" id="WP_117584418.1">
    <property type="nucleotide sequence ID" value="NZ_PVBQ01000046.1"/>
</dbReference>
<keyword evidence="3 6" id="KW-0815">Transposition</keyword>
<dbReference type="PANTHER" id="PTHR33217">
    <property type="entry name" value="TRANSPOSASE FOR INSERTION SEQUENCE ELEMENT IS1081"/>
    <property type="match status" value="1"/>
</dbReference>
<organism evidence="7 8">
    <name type="scientific">Sphingobacterium haloxyli</name>
    <dbReference type="NCBI Taxonomy" id="2100533"/>
    <lineage>
        <taxon>Bacteria</taxon>
        <taxon>Pseudomonadati</taxon>
        <taxon>Bacteroidota</taxon>
        <taxon>Sphingobacteriia</taxon>
        <taxon>Sphingobacteriales</taxon>
        <taxon>Sphingobacteriaceae</taxon>
        <taxon>Sphingobacterium</taxon>
    </lineage>
</organism>
<keyword evidence="6" id="KW-0814">Transposable element</keyword>
<protein>
    <recommendedName>
        <fullName evidence="6">Mutator family transposase</fullName>
    </recommendedName>
</protein>
<comment type="caution">
    <text evidence="7">The sequence shown here is derived from an EMBL/GenBank/DDBJ whole genome shotgun (WGS) entry which is preliminary data.</text>
</comment>
<gene>
    <name evidence="7" type="ORF">C5745_19860</name>
</gene>
<dbReference type="GO" id="GO:0003677">
    <property type="term" value="F:DNA binding"/>
    <property type="evidence" value="ECO:0007669"/>
    <property type="project" value="UniProtKB-UniRule"/>
</dbReference>
<evidence type="ECO:0000256" key="2">
    <source>
        <dbReference type="ARBA" id="ARBA00010961"/>
    </source>
</evidence>
<dbReference type="Pfam" id="PF00872">
    <property type="entry name" value="Transposase_mut"/>
    <property type="match status" value="1"/>
</dbReference>
<dbReference type="EMBL" id="PVBQ01000046">
    <property type="protein sequence ID" value="PRD43495.1"/>
    <property type="molecule type" value="Genomic_DNA"/>
</dbReference>